<evidence type="ECO:0000256" key="13">
    <source>
        <dbReference type="RuleBase" id="RU000504"/>
    </source>
</evidence>
<evidence type="ECO:0000256" key="8">
    <source>
        <dbReference type="ARBA" id="ARBA00022777"/>
    </source>
</evidence>
<evidence type="ECO:0000256" key="1">
    <source>
        <dbReference type="ARBA" id="ARBA00001958"/>
    </source>
</evidence>
<dbReference type="eggNOG" id="KOG2323">
    <property type="taxonomic scope" value="Eukaryota"/>
</dbReference>
<evidence type="ECO:0000256" key="10">
    <source>
        <dbReference type="ARBA" id="ARBA00022842"/>
    </source>
</evidence>
<keyword evidence="11 13" id="KW-0324">Glycolysis</keyword>
<evidence type="ECO:0000256" key="2">
    <source>
        <dbReference type="ARBA" id="ARBA00004997"/>
    </source>
</evidence>
<accession>G0QUU5</accession>
<evidence type="ECO:0000256" key="12">
    <source>
        <dbReference type="ARBA" id="ARBA00023317"/>
    </source>
</evidence>
<dbReference type="Pfam" id="PF00224">
    <property type="entry name" value="PK"/>
    <property type="match status" value="1"/>
</dbReference>
<dbReference type="GO" id="GO:0016301">
    <property type="term" value="F:kinase activity"/>
    <property type="evidence" value="ECO:0007669"/>
    <property type="project" value="UniProtKB-KW"/>
</dbReference>
<evidence type="ECO:0000313" key="16">
    <source>
        <dbReference type="EMBL" id="EGR31005.1"/>
    </source>
</evidence>
<proteinExistence type="inferred from homology"/>
<dbReference type="GO" id="GO:0005524">
    <property type="term" value="F:ATP binding"/>
    <property type="evidence" value="ECO:0007669"/>
    <property type="project" value="UniProtKB-KW"/>
</dbReference>
<evidence type="ECO:0000259" key="15">
    <source>
        <dbReference type="Pfam" id="PF02887"/>
    </source>
</evidence>
<name>G0QUU5_ICHMU</name>
<dbReference type="GeneID" id="14907134"/>
<evidence type="ECO:0000313" key="17">
    <source>
        <dbReference type="Proteomes" id="UP000008983"/>
    </source>
</evidence>
<dbReference type="GO" id="GO:0030955">
    <property type="term" value="F:potassium ion binding"/>
    <property type="evidence" value="ECO:0007669"/>
    <property type="project" value="InterPro"/>
</dbReference>
<dbReference type="GO" id="GO:0000287">
    <property type="term" value="F:magnesium ion binding"/>
    <property type="evidence" value="ECO:0007669"/>
    <property type="project" value="InterPro"/>
</dbReference>
<keyword evidence="17" id="KW-1185">Reference proteome</keyword>
<evidence type="ECO:0000256" key="3">
    <source>
        <dbReference type="ARBA" id="ARBA00008663"/>
    </source>
</evidence>
<keyword evidence="12 16" id="KW-0670">Pyruvate</keyword>
<dbReference type="InterPro" id="IPR015793">
    <property type="entry name" value="Pyrv_Knase_brl"/>
</dbReference>
<dbReference type="InterPro" id="IPR040442">
    <property type="entry name" value="Pyrv_kinase-like_dom_sf"/>
</dbReference>
<dbReference type="InterPro" id="IPR015795">
    <property type="entry name" value="Pyrv_Knase_C"/>
</dbReference>
<dbReference type="GO" id="GO:0004743">
    <property type="term" value="F:pyruvate kinase activity"/>
    <property type="evidence" value="ECO:0007669"/>
    <property type="project" value="UniProtKB-EC"/>
</dbReference>
<evidence type="ECO:0000259" key="14">
    <source>
        <dbReference type="Pfam" id="PF00224"/>
    </source>
</evidence>
<keyword evidence="8 13" id="KW-0418">Kinase</keyword>
<dbReference type="PRINTS" id="PR01050">
    <property type="entry name" value="PYRUVTKNASE"/>
</dbReference>
<dbReference type="SUPFAM" id="SSF51621">
    <property type="entry name" value="Phosphoenolpyruvate/pyruvate domain"/>
    <property type="match status" value="1"/>
</dbReference>
<organism evidence="16 17">
    <name type="scientific">Ichthyophthirius multifiliis</name>
    <name type="common">White spot disease agent</name>
    <name type="synonym">Ich</name>
    <dbReference type="NCBI Taxonomy" id="5932"/>
    <lineage>
        <taxon>Eukaryota</taxon>
        <taxon>Sar</taxon>
        <taxon>Alveolata</taxon>
        <taxon>Ciliophora</taxon>
        <taxon>Intramacronucleata</taxon>
        <taxon>Oligohymenophorea</taxon>
        <taxon>Hymenostomatida</taxon>
        <taxon>Ophryoglenina</taxon>
        <taxon>Ichthyophthirius</taxon>
    </lineage>
</organism>
<evidence type="ECO:0000256" key="9">
    <source>
        <dbReference type="ARBA" id="ARBA00022840"/>
    </source>
</evidence>
<keyword evidence="9" id="KW-0067">ATP-binding</keyword>
<protein>
    <recommendedName>
        <fullName evidence="4 13">Pyruvate kinase</fullName>
        <ecNumber evidence="4 13">2.7.1.40</ecNumber>
    </recommendedName>
</protein>
<dbReference type="OrthoDB" id="290852at2759"/>
<gene>
    <name evidence="16" type="ORF">IMG5_119460</name>
</gene>
<evidence type="ECO:0000256" key="5">
    <source>
        <dbReference type="ARBA" id="ARBA00022679"/>
    </source>
</evidence>
<keyword evidence="6" id="KW-0479">Metal-binding</keyword>
<dbReference type="UniPathway" id="UPA00109">
    <property type="reaction ID" value="UER00188"/>
</dbReference>
<comment type="catalytic activity">
    <reaction evidence="13">
        <text>pyruvate + ATP = phosphoenolpyruvate + ADP + H(+)</text>
        <dbReference type="Rhea" id="RHEA:18157"/>
        <dbReference type="ChEBI" id="CHEBI:15361"/>
        <dbReference type="ChEBI" id="CHEBI:15378"/>
        <dbReference type="ChEBI" id="CHEBI:30616"/>
        <dbReference type="ChEBI" id="CHEBI:58702"/>
        <dbReference type="ChEBI" id="CHEBI:456216"/>
        <dbReference type="EC" id="2.7.1.40"/>
    </reaction>
</comment>
<dbReference type="Gene3D" id="3.40.1380.20">
    <property type="entry name" value="Pyruvate kinase, C-terminal domain"/>
    <property type="match status" value="1"/>
</dbReference>
<dbReference type="Proteomes" id="UP000008983">
    <property type="component" value="Unassembled WGS sequence"/>
</dbReference>
<feature type="domain" description="Pyruvate kinase barrel" evidence="14">
    <location>
        <begin position="34"/>
        <end position="202"/>
    </location>
</feature>
<dbReference type="InterPro" id="IPR001697">
    <property type="entry name" value="Pyr_Knase"/>
</dbReference>
<dbReference type="Gene3D" id="3.20.20.60">
    <property type="entry name" value="Phosphoenolpyruvate-binding domains"/>
    <property type="match status" value="1"/>
</dbReference>
<dbReference type="OMA" id="MEFIVIS"/>
<sequence>MGVLKIEKSCESIKYLKENCGYLSDEFQEVESHSKKLINQQCQIIEFITPKDINDISWCVDNNIDCICISNVQSSKNLKAVKNIIGKNKNSISLIARIQSKEAVENIEEIIKESDGIQIARGYLTIHMPVEKLFVQQREMIKKCHEYMKPVLISCNILNSMVSSLLPSMSEIGEISNLVNEYVDGIILSSETSCSTNPVEAIKTLEKVCIEAENIRILDSIYKLNSSQQLRSAKTTIQSCIIECAIQTAFNINAKFIFAFTTRGYTALKISKMRPYCPILAITSDKRVARILTCVCGIQSLLIESLIGTEFIMKQIINIQKNEGKLFPGDFVVITYGDIEDKANQTNNIKVIIVE</sequence>
<keyword evidence="5 13" id="KW-0808">Transferase</keyword>
<dbReference type="RefSeq" id="XP_004034491.1">
    <property type="nucleotide sequence ID" value="XM_004034443.1"/>
</dbReference>
<comment type="similarity">
    <text evidence="3 13">Belongs to the pyruvate kinase family.</text>
</comment>
<reference evidence="16 17" key="1">
    <citation type="submission" date="2011-07" db="EMBL/GenBank/DDBJ databases">
        <authorList>
            <person name="Coyne R."/>
            <person name="Brami D."/>
            <person name="Johnson J."/>
            <person name="Hostetler J."/>
            <person name="Hannick L."/>
            <person name="Clark T."/>
            <person name="Cassidy-Hanley D."/>
            <person name="Inman J."/>
        </authorList>
    </citation>
    <scope>NUCLEOTIDE SEQUENCE [LARGE SCALE GENOMIC DNA]</scope>
    <source>
        <strain evidence="16 17">G5</strain>
    </source>
</reference>
<evidence type="ECO:0000256" key="6">
    <source>
        <dbReference type="ARBA" id="ARBA00022723"/>
    </source>
</evidence>
<dbReference type="InterPro" id="IPR015813">
    <property type="entry name" value="Pyrv/PenolPyrv_kinase-like_dom"/>
</dbReference>
<dbReference type="InParanoid" id="G0QUU5"/>
<dbReference type="STRING" id="857967.G0QUU5"/>
<evidence type="ECO:0000256" key="7">
    <source>
        <dbReference type="ARBA" id="ARBA00022741"/>
    </source>
</evidence>
<dbReference type="EC" id="2.7.1.40" evidence="4 13"/>
<keyword evidence="10 13" id="KW-0460">Magnesium</keyword>
<evidence type="ECO:0000256" key="4">
    <source>
        <dbReference type="ARBA" id="ARBA00012142"/>
    </source>
</evidence>
<feature type="domain" description="Pyruvate kinase C-terminal" evidence="15">
    <location>
        <begin position="241"/>
        <end position="352"/>
    </location>
</feature>
<dbReference type="EMBL" id="GL983923">
    <property type="protein sequence ID" value="EGR31005.1"/>
    <property type="molecule type" value="Genomic_DNA"/>
</dbReference>
<keyword evidence="7" id="KW-0547">Nucleotide-binding</keyword>
<dbReference type="InterPro" id="IPR036918">
    <property type="entry name" value="Pyrv_Knase_C_sf"/>
</dbReference>
<evidence type="ECO:0000256" key="11">
    <source>
        <dbReference type="ARBA" id="ARBA00023152"/>
    </source>
</evidence>
<dbReference type="Pfam" id="PF02887">
    <property type="entry name" value="PK_C"/>
    <property type="match status" value="1"/>
</dbReference>
<dbReference type="AlphaFoldDB" id="G0QUU5"/>
<dbReference type="SUPFAM" id="SSF52935">
    <property type="entry name" value="PK C-terminal domain-like"/>
    <property type="match status" value="1"/>
</dbReference>
<comment type="pathway">
    <text evidence="2 13">Carbohydrate degradation; glycolysis; pyruvate from D-glyceraldehyde 3-phosphate: step 5/5.</text>
</comment>
<comment type="cofactor">
    <cofactor evidence="1">
        <name>K(+)</name>
        <dbReference type="ChEBI" id="CHEBI:29103"/>
    </cofactor>
</comment>
<dbReference type="PANTHER" id="PTHR11817">
    <property type="entry name" value="PYRUVATE KINASE"/>
    <property type="match status" value="1"/>
</dbReference>